<organism evidence="2 3">
    <name type="scientific">Diaporthe australafricana</name>
    <dbReference type="NCBI Taxonomy" id="127596"/>
    <lineage>
        <taxon>Eukaryota</taxon>
        <taxon>Fungi</taxon>
        <taxon>Dikarya</taxon>
        <taxon>Ascomycota</taxon>
        <taxon>Pezizomycotina</taxon>
        <taxon>Sordariomycetes</taxon>
        <taxon>Sordariomycetidae</taxon>
        <taxon>Diaporthales</taxon>
        <taxon>Diaporthaceae</taxon>
        <taxon>Diaporthe</taxon>
    </lineage>
</organism>
<evidence type="ECO:0000313" key="3">
    <source>
        <dbReference type="Proteomes" id="UP001583177"/>
    </source>
</evidence>
<gene>
    <name evidence="2" type="ORF">Daus18300_004405</name>
</gene>
<feature type="signal peptide" evidence="1">
    <location>
        <begin position="1"/>
        <end position="20"/>
    </location>
</feature>
<reference evidence="2 3" key="1">
    <citation type="journal article" date="2024" name="IMA Fungus">
        <title>IMA Genome - F19 : A genome assembly and annotation guide to empower mycologists, including annotated draft genome sequences of Ceratocystis pirilliformis, Diaporthe australafricana, Fusarium ophioides, Paecilomyces lecythidis, and Sporothrix stenoceras.</title>
        <authorList>
            <person name="Aylward J."/>
            <person name="Wilson A.M."/>
            <person name="Visagie C.M."/>
            <person name="Spraker J."/>
            <person name="Barnes I."/>
            <person name="Buitendag C."/>
            <person name="Ceriani C."/>
            <person name="Del Mar Angel L."/>
            <person name="du Plessis D."/>
            <person name="Fuchs T."/>
            <person name="Gasser K."/>
            <person name="Kramer D."/>
            <person name="Li W."/>
            <person name="Munsamy K."/>
            <person name="Piso A."/>
            <person name="Price J.L."/>
            <person name="Sonnekus B."/>
            <person name="Thomas C."/>
            <person name="van der Nest A."/>
            <person name="van Dijk A."/>
            <person name="van Heerden A."/>
            <person name="van Vuuren N."/>
            <person name="Yilmaz N."/>
            <person name="Duong T.A."/>
            <person name="van der Merwe N.A."/>
            <person name="Wingfield M.J."/>
            <person name="Wingfield B.D."/>
        </authorList>
    </citation>
    <scope>NUCLEOTIDE SEQUENCE [LARGE SCALE GENOMIC DNA]</scope>
    <source>
        <strain evidence="2 3">CMW 18300</strain>
    </source>
</reference>
<protein>
    <submittedName>
        <fullName evidence="2">Uncharacterized protein</fullName>
    </submittedName>
</protein>
<feature type="chain" id="PRO_5046540122" evidence="1">
    <location>
        <begin position="21"/>
        <end position="86"/>
    </location>
</feature>
<evidence type="ECO:0000313" key="2">
    <source>
        <dbReference type="EMBL" id="KAL1872434.1"/>
    </source>
</evidence>
<keyword evidence="3" id="KW-1185">Reference proteome</keyword>
<evidence type="ECO:0000256" key="1">
    <source>
        <dbReference type="SAM" id="SignalP"/>
    </source>
</evidence>
<accession>A0ABR3X9Z5</accession>
<dbReference type="EMBL" id="JAWRVE010000029">
    <property type="protein sequence ID" value="KAL1872434.1"/>
    <property type="molecule type" value="Genomic_DNA"/>
</dbReference>
<comment type="caution">
    <text evidence="2">The sequence shown here is derived from an EMBL/GenBank/DDBJ whole genome shotgun (WGS) entry which is preliminary data.</text>
</comment>
<name>A0ABR3X9Z5_9PEZI</name>
<keyword evidence="1" id="KW-0732">Signal</keyword>
<proteinExistence type="predicted"/>
<sequence length="86" mass="9406">MHFKPFILCVNTLVARQAVAKIVPHKPADDFSGLVNGEGNVDFGNQGVACTVDGEQGERTQFGSSFKLNVNEIDILADDVRDRERS</sequence>
<dbReference type="Proteomes" id="UP001583177">
    <property type="component" value="Unassembled WGS sequence"/>
</dbReference>